<dbReference type="PANTHER" id="PTHR24006:SF943">
    <property type="entry name" value="UBIQUITIN CARBOXYL-TERMINAL HYDROLASE PUF"/>
    <property type="match status" value="1"/>
</dbReference>
<proteinExistence type="predicted"/>
<dbReference type="PROSITE" id="PS50235">
    <property type="entry name" value="USP_3"/>
    <property type="match status" value="1"/>
</dbReference>
<organism evidence="3">
    <name type="scientific">Arion vulgaris</name>
    <dbReference type="NCBI Taxonomy" id="1028688"/>
    <lineage>
        <taxon>Eukaryota</taxon>
        <taxon>Metazoa</taxon>
        <taxon>Spiralia</taxon>
        <taxon>Lophotrochozoa</taxon>
        <taxon>Mollusca</taxon>
        <taxon>Gastropoda</taxon>
        <taxon>Heterobranchia</taxon>
        <taxon>Euthyneura</taxon>
        <taxon>Panpulmonata</taxon>
        <taxon>Eupulmonata</taxon>
        <taxon>Stylommatophora</taxon>
        <taxon>Helicina</taxon>
        <taxon>Arionoidea</taxon>
        <taxon>Arionidae</taxon>
        <taxon>Arion</taxon>
    </lineage>
</organism>
<dbReference type="GO" id="GO:0004843">
    <property type="term" value="F:cysteine-type deubiquitinase activity"/>
    <property type="evidence" value="ECO:0007669"/>
    <property type="project" value="InterPro"/>
</dbReference>
<dbReference type="GO" id="GO:0005634">
    <property type="term" value="C:nucleus"/>
    <property type="evidence" value="ECO:0007669"/>
    <property type="project" value="TreeGrafter"/>
</dbReference>
<dbReference type="GO" id="GO:0005829">
    <property type="term" value="C:cytosol"/>
    <property type="evidence" value="ECO:0007669"/>
    <property type="project" value="TreeGrafter"/>
</dbReference>
<gene>
    <name evidence="3" type="primary">ORF53205</name>
</gene>
<evidence type="ECO:0000313" key="3">
    <source>
        <dbReference type="EMBL" id="CEK64878.1"/>
    </source>
</evidence>
<feature type="non-terminal residue" evidence="3">
    <location>
        <position position="1"/>
    </location>
</feature>
<feature type="domain" description="USP" evidence="2">
    <location>
        <begin position="1"/>
        <end position="156"/>
    </location>
</feature>
<dbReference type="InterPro" id="IPR050164">
    <property type="entry name" value="Peptidase_C19"/>
</dbReference>
<dbReference type="InterPro" id="IPR018200">
    <property type="entry name" value="USP_CS"/>
</dbReference>
<feature type="non-terminal residue" evidence="3">
    <location>
        <position position="282"/>
    </location>
</feature>
<feature type="compositionally biased region" description="Polar residues" evidence="1">
    <location>
        <begin position="38"/>
        <end position="52"/>
    </location>
</feature>
<dbReference type="EMBL" id="HACG01018013">
    <property type="protein sequence ID" value="CEK64878.1"/>
    <property type="molecule type" value="Transcribed_RNA"/>
</dbReference>
<feature type="compositionally biased region" description="Basic and acidic residues" evidence="1">
    <location>
        <begin position="1"/>
        <end position="19"/>
    </location>
</feature>
<reference evidence="3" key="1">
    <citation type="submission" date="2014-12" db="EMBL/GenBank/DDBJ databases">
        <title>Insight into the proteome of Arion vulgaris.</title>
        <authorList>
            <person name="Aradska J."/>
            <person name="Bulat T."/>
            <person name="Smidak R."/>
            <person name="Sarate P."/>
            <person name="Gangsoo J."/>
            <person name="Sialana F."/>
            <person name="Bilban M."/>
            <person name="Lubec G."/>
        </authorList>
    </citation>
    <scope>NUCLEOTIDE SEQUENCE</scope>
    <source>
        <tissue evidence="3">Skin</tissue>
    </source>
</reference>
<name>A0A0B6Z8M6_9EUPU</name>
<dbReference type="Gene3D" id="3.90.70.10">
    <property type="entry name" value="Cysteine proteinases"/>
    <property type="match status" value="1"/>
</dbReference>
<dbReference type="Pfam" id="PF00443">
    <property type="entry name" value="UCH"/>
    <property type="match status" value="1"/>
</dbReference>
<dbReference type="InterPro" id="IPR001394">
    <property type="entry name" value="Peptidase_C19_UCH"/>
</dbReference>
<evidence type="ECO:0000259" key="2">
    <source>
        <dbReference type="PROSITE" id="PS50235"/>
    </source>
</evidence>
<dbReference type="GO" id="GO:0016579">
    <property type="term" value="P:protein deubiquitination"/>
    <property type="evidence" value="ECO:0007669"/>
    <property type="project" value="InterPro"/>
</dbReference>
<evidence type="ECO:0000256" key="1">
    <source>
        <dbReference type="SAM" id="MobiDB-lite"/>
    </source>
</evidence>
<feature type="region of interest" description="Disordered" evidence="1">
    <location>
        <begin position="1"/>
        <end position="52"/>
    </location>
</feature>
<feature type="compositionally biased region" description="Low complexity" evidence="1">
    <location>
        <begin position="20"/>
        <end position="31"/>
    </location>
</feature>
<dbReference type="AlphaFoldDB" id="A0A0B6Z8M6"/>
<sequence length="282" mass="32411">YTVEGMARRESEQLDRRSLSSDVDSQSTNSSEGDGAGSKSQNGELDSATEAASINPESNPIQYDLVGIVVHSGQANAGHYYSFIRDRRGTVLTNPNKGKWFKFNDTFVEEFDMNDNTVEQECFGGTYKAKVYDSSNTYPEERLRYWNGYLLFYERIEDLRSPVTAKRSKIISRRALPVGGKRSLNSDSLMELTELVHKGERKGIFVDRMPSGIQQVIHAENITFVKNRDIYSPEYFTFVRQLVARNKPYKDEADYEEMCIQSMQLGVWFLFNTYLRTRLKTQ</sequence>
<protein>
    <recommendedName>
        <fullName evidence="2">USP domain-containing protein</fullName>
    </recommendedName>
</protein>
<dbReference type="PANTHER" id="PTHR24006">
    <property type="entry name" value="UBIQUITIN CARBOXYL-TERMINAL HYDROLASE"/>
    <property type="match status" value="1"/>
</dbReference>
<dbReference type="SUPFAM" id="SSF54001">
    <property type="entry name" value="Cysteine proteinases"/>
    <property type="match status" value="1"/>
</dbReference>
<dbReference type="InterPro" id="IPR038765">
    <property type="entry name" value="Papain-like_cys_pep_sf"/>
</dbReference>
<dbReference type="InterPro" id="IPR028889">
    <property type="entry name" value="USP"/>
</dbReference>
<accession>A0A0B6Z8M6</accession>
<dbReference type="PROSITE" id="PS00973">
    <property type="entry name" value="USP_2"/>
    <property type="match status" value="1"/>
</dbReference>